<keyword evidence="6 11" id="KW-0472">Membrane</keyword>
<comment type="subcellular location">
    <subcellularLocation>
        <location evidence="1">Endoplasmic reticulum membrane</location>
        <topology evidence="1">Single-pass type I membrane protein</topology>
    </subcellularLocation>
</comment>
<evidence type="ECO:0000256" key="6">
    <source>
        <dbReference type="ARBA" id="ARBA00023136"/>
    </source>
</evidence>
<evidence type="ECO:0000256" key="11">
    <source>
        <dbReference type="SAM" id="Phobius"/>
    </source>
</evidence>
<feature type="transmembrane region" description="Helical" evidence="11">
    <location>
        <begin position="170"/>
        <end position="194"/>
    </location>
</feature>
<dbReference type="GO" id="GO:0005789">
    <property type="term" value="C:endoplasmic reticulum membrane"/>
    <property type="evidence" value="ECO:0007669"/>
    <property type="project" value="UniProtKB-SubCell"/>
</dbReference>
<evidence type="ECO:0000313" key="13">
    <source>
        <dbReference type="EMBL" id="GMM37469.1"/>
    </source>
</evidence>
<sequence length="247" mass="26955">MKFSTIFGLFSVASMAFASDAPVEEAPKDAAAAVDFSNLDFSITYQFDGQDASSQVSRLFNEDQVSVTYSFVNNRDIPVSIVGVGGFFKDAQTLEPKFNLTDTAVGPVAVDVNGGKGEFIQKISIDMYPAAYVFAPTIYITYDNTMYVVTPNPSFITVEDHPISVFDPQLLFVLTILIGVFGTVGYFVAVQFAIPYVNKNYLKKNAPKPIKPTVSKKATTSASTTGAKSYDENWLPQGHLKKSSKKK</sequence>
<evidence type="ECO:0000313" key="14">
    <source>
        <dbReference type="Proteomes" id="UP001360560"/>
    </source>
</evidence>
<evidence type="ECO:0000256" key="2">
    <source>
        <dbReference type="ARBA" id="ARBA00022692"/>
    </source>
</evidence>
<evidence type="ECO:0000256" key="5">
    <source>
        <dbReference type="ARBA" id="ARBA00022989"/>
    </source>
</evidence>
<feature type="chain" id="PRO_5043528962" description="Increased recombination centers protein 22" evidence="12">
    <location>
        <begin position="19"/>
        <end position="247"/>
    </location>
</feature>
<organism evidence="13 14">
    <name type="scientific">Saccharomycopsis crataegensis</name>
    <dbReference type="NCBI Taxonomy" id="43959"/>
    <lineage>
        <taxon>Eukaryota</taxon>
        <taxon>Fungi</taxon>
        <taxon>Dikarya</taxon>
        <taxon>Ascomycota</taxon>
        <taxon>Saccharomycotina</taxon>
        <taxon>Saccharomycetes</taxon>
        <taxon>Saccharomycopsidaceae</taxon>
        <taxon>Saccharomycopsis</taxon>
    </lineage>
</organism>
<evidence type="ECO:0000256" key="7">
    <source>
        <dbReference type="ARBA" id="ARBA00037565"/>
    </source>
</evidence>
<dbReference type="GeneID" id="90075444"/>
<evidence type="ECO:0000256" key="9">
    <source>
        <dbReference type="ARBA" id="ARBA00040085"/>
    </source>
</evidence>
<feature type="region of interest" description="Disordered" evidence="10">
    <location>
        <begin position="207"/>
        <end position="247"/>
    </location>
</feature>
<dbReference type="Pfam" id="PF03896">
    <property type="entry name" value="TRAP_alpha"/>
    <property type="match status" value="1"/>
</dbReference>
<evidence type="ECO:0000256" key="1">
    <source>
        <dbReference type="ARBA" id="ARBA00004115"/>
    </source>
</evidence>
<evidence type="ECO:0000256" key="10">
    <source>
        <dbReference type="SAM" id="MobiDB-lite"/>
    </source>
</evidence>
<name>A0AAV5QSM5_9ASCO</name>
<dbReference type="Proteomes" id="UP001360560">
    <property type="component" value="Unassembled WGS sequence"/>
</dbReference>
<keyword evidence="2 11" id="KW-0812">Transmembrane</keyword>
<comment type="similarity">
    <text evidence="8">Belongs to the IRC22 family.</text>
</comment>
<keyword evidence="4" id="KW-0256">Endoplasmic reticulum</keyword>
<accession>A0AAV5QSM5</accession>
<dbReference type="AlphaFoldDB" id="A0AAV5QSM5"/>
<reference evidence="13 14" key="1">
    <citation type="journal article" date="2023" name="Elife">
        <title>Identification of key yeast species and microbe-microbe interactions impacting larval growth of Drosophila in the wild.</title>
        <authorList>
            <person name="Mure A."/>
            <person name="Sugiura Y."/>
            <person name="Maeda R."/>
            <person name="Honda K."/>
            <person name="Sakurai N."/>
            <person name="Takahashi Y."/>
            <person name="Watada M."/>
            <person name="Katoh T."/>
            <person name="Gotoh A."/>
            <person name="Gotoh Y."/>
            <person name="Taniguchi I."/>
            <person name="Nakamura K."/>
            <person name="Hayashi T."/>
            <person name="Katayama T."/>
            <person name="Uemura T."/>
            <person name="Hattori Y."/>
        </authorList>
    </citation>
    <scope>NUCLEOTIDE SEQUENCE [LARGE SCALE GENOMIC DNA]</scope>
    <source>
        <strain evidence="13 14">SC-9</strain>
    </source>
</reference>
<comment type="caution">
    <text evidence="13">The sequence shown here is derived from an EMBL/GenBank/DDBJ whole genome shotgun (WGS) entry which is preliminary data.</text>
</comment>
<feature type="signal peptide" evidence="12">
    <location>
        <begin position="1"/>
        <end position="18"/>
    </location>
</feature>
<gene>
    <name evidence="13" type="ORF">DASC09_047940</name>
</gene>
<comment type="function">
    <text evidence="7">Is probably involved in a pathway contributing to genomic integrity.</text>
</comment>
<evidence type="ECO:0000256" key="3">
    <source>
        <dbReference type="ARBA" id="ARBA00022729"/>
    </source>
</evidence>
<keyword evidence="14" id="KW-1185">Reference proteome</keyword>
<feature type="compositionally biased region" description="Low complexity" evidence="10">
    <location>
        <begin position="215"/>
        <end position="228"/>
    </location>
</feature>
<keyword evidence="5 11" id="KW-1133">Transmembrane helix</keyword>
<evidence type="ECO:0000256" key="8">
    <source>
        <dbReference type="ARBA" id="ARBA00038311"/>
    </source>
</evidence>
<dbReference type="RefSeq" id="XP_064854465.1">
    <property type="nucleotide sequence ID" value="XM_064998393.1"/>
</dbReference>
<evidence type="ECO:0000256" key="12">
    <source>
        <dbReference type="SAM" id="SignalP"/>
    </source>
</evidence>
<dbReference type="EMBL" id="BTFZ01000012">
    <property type="protein sequence ID" value="GMM37469.1"/>
    <property type="molecule type" value="Genomic_DNA"/>
</dbReference>
<dbReference type="InterPro" id="IPR005595">
    <property type="entry name" value="TRAP_alpha"/>
</dbReference>
<protein>
    <recommendedName>
        <fullName evidence="9">Increased recombination centers protein 22</fullName>
    </recommendedName>
</protein>
<evidence type="ECO:0000256" key="4">
    <source>
        <dbReference type="ARBA" id="ARBA00022824"/>
    </source>
</evidence>
<proteinExistence type="inferred from homology"/>
<keyword evidence="3 12" id="KW-0732">Signal</keyword>